<dbReference type="PANTHER" id="PTHR19277:SF161">
    <property type="entry name" value="LAMININ G DOMAIN-CONTAINING PROTEIN"/>
    <property type="match status" value="1"/>
</dbReference>
<evidence type="ECO:0000313" key="7">
    <source>
        <dbReference type="EMBL" id="EDO34634.1"/>
    </source>
</evidence>
<evidence type="ECO:0000256" key="5">
    <source>
        <dbReference type="ARBA" id="ARBA00023180"/>
    </source>
</evidence>
<dbReference type="InterPro" id="IPR001759">
    <property type="entry name" value="PTX_dom"/>
</dbReference>
<dbReference type="HOGENOM" id="CLU_987978_0_0_1"/>
<keyword evidence="3" id="KW-0106">Calcium</keyword>
<dbReference type="PhylomeDB" id="A7SNW4"/>
<gene>
    <name evidence="7" type="ORF">NEMVEDRAFT_v1g215125</name>
</gene>
<dbReference type="SMART" id="SM00159">
    <property type="entry name" value="PTX"/>
    <property type="match status" value="1"/>
</dbReference>
<evidence type="ECO:0000256" key="2">
    <source>
        <dbReference type="ARBA" id="ARBA00022723"/>
    </source>
</evidence>
<evidence type="ECO:0000256" key="1">
    <source>
        <dbReference type="ARBA" id="ARBA00001913"/>
    </source>
</evidence>
<sequence>MENDTEGTSFKRYDLSYVSRKLQAQHCTRPLVRIPVPQSQQRELCCCACARRSFCVYNLRMVLSVDIIPKAKGGLLYLSGWHPFCVQWRDGKVRLYRQDTDFGEETYNDLEGQLVGSGGKLIIGAAQRCYGGCFQESLTFRGNLSQVNIWTNVLGGSEVDKVISSCGGYSDTPAALNWKTIQVPPLNGGVLISCEGGCQSGPAEEKSCDLVFSTRSPSNFASLTIQDDLVEFTICAWYSFASNAADNVILSYVTQDYSSQFQIKIKQDGNIEVMINSNAKYV</sequence>
<keyword evidence="5" id="KW-0325">Glycoprotein</keyword>
<evidence type="ECO:0000256" key="4">
    <source>
        <dbReference type="ARBA" id="ARBA00023157"/>
    </source>
</evidence>
<proteinExistence type="predicted"/>
<name>A7SNW4_NEMVE</name>
<feature type="domain" description="Pentraxin (PTX)" evidence="6">
    <location>
        <begin position="2"/>
        <end position="198"/>
    </location>
</feature>
<organism evidence="7 8">
    <name type="scientific">Nematostella vectensis</name>
    <name type="common">Starlet sea anemone</name>
    <dbReference type="NCBI Taxonomy" id="45351"/>
    <lineage>
        <taxon>Eukaryota</taxon>
        <taxon>Metazoa</taxon>
        <taxon>Cnidaria</taxon>
        <taxon>Anthozoa</taxon>
        <taxon>Hexacorallia</taxon>
        <taxon>Actiniaria</taxon>
        <taxon>Edwardsiidae</taxon>
        <taxon>Nematostella</taxon>
    </lineage>
</organism>
<dbReference type="EMBL" id="DS469724">
    <property type="protein sequence ID" value="EDO34634.1"/>
    <property type="molecule type" value="Genomic_DNA"/>
</dbReference>
<dbReference type="InParanoid" id="A7SNW4"/>
<comment type="cofactor">
    <cofactor evidence="1">
        <name>Ca(2+)</name>
        <dbReference type="ChEBI" id="CHEBI:29108"/>
    </cofactor>
</comment>
<keyword evidence="2" id="KW-0479">Metal-binding</keyword>
<evidence type="ECO:0000256" key="3">
    <source>
        <dbReference type="ARBA" id="ARBA00022837"/>
    </source>
</evidence>
<dbReference type="AlphaFoldDB" id="A7SNW4"/>
<dbReference type="PRINTS" id="PR00895">
    <property type="entry name" value="PENTAXIN"/>
</dbReference>
<evidence type="ECO:0000313" key="8">
    <source>
        <dbReference type="Proteomes" id="UP000001593"/>
    </source>
</evidence>
<dbReference type="Gene3D" id="2.60.120.200">
    <property type="match status" value="2"/>
</dbReference>
<reference evidence="7 8" key="1">
    <citation type="journal article" date="2007" name="Science">
        <title>Sea anemone genome reveals ancestral eumetazoan gene repertoire and genomic organization.</title>
        <authorList>
            <person name="Putnam N.H."/>
            <person name="Srivastava M."/>
            <person name="Hellsten U."/>
            <person name="Dirks B."/>
            <person name="Chapman J."/>
            <person name="Salamov A."/>
            <person name="Terry A."/>
            <person name="Shapiro H."/>
            <person name="Lindquist E."/>
            <person name="Kapitonov V.V."/>
            <person name="Jurka J."/>
            <person name="Genikhovich G."/>
            <person name="Grigoriev I.V."/>
            <person name="Lucas S.M."/>
            <person name="Steele R.E."/>
            <person name="Finnerty J.R."/>
            <person name="Technau U."/>
            <person name="Martindale M.Q."/>
            <person name="Rokhsar D.S."/>
        </authorList>
    </citation>
    <scope>NUCLEOTIDE SEQUENCE [LARGE SCALE GENOMIC DNA]</scope>
    <source>
        <strain evidence="8">CH2 X CH6</strain>
    </source>
</reference>
<dbReference type="PANTHER" id="PTHR19277">
    <property type="entry name" value="PENTRAXIN"/>
    <property type="match status" value="1"/>
</dbReference>
<dbReference type="InterPro" id="IPR013320">
    <property type="entry name" value="ConA-like_dom_sf"/>
</dbReference>
<dbReference type="Pfam" id="PF00354">
    <property type="entry name" value="Pentaxin"/>
    <property type="match status" value="1"/>
</dbReference>
<accession>A7SNW4</accession>
<protein>
    <recommendedName>
        <fullName evidence="6">Pentraxin (PTX) domain-containing protein</fullName>
    </recommendedName>
</protein>
<dbReference type="GO" id="GO:0046872">
    <property type="term" value="F:metal ion binding"/>
    <property type="evidence" value="ECO:0007669"/>
    <property type="project" value="UniProtKB-KW"/>
</dbReference>
<keyword evidence="8" id="KW-1185">Reference proteome</keyword>
<keyword evidence="4" id="KW-1015">Disulfide bond</keyword>
<dbReference type="InterPro" id="IPR051360">
    <property type="entry name" value="Neuronal_Pentraxin_Related"/>
</dbReference>
<dbReference type="SUPFAM" id="SSF49899">
    <property type="entry name" value="Concanavalin A-like lectins/glucanases"/>
    <property type="match status" value="2"/>
</dbReference>
<evidence type="ECO:0000259" key="6">
    <source>
        <dbReference type="SMART" id="SM00159"/>
    </source>
</evidence>
<dbReference type="Proteomes" id="UP000001593">
    <property type="component" value="Unassembled WGS sequence"/>
</dbReference>